<gene>
    <name evidence="1" type="ORF">A9A59_1101</name>
</gene>
<dbReference type="EMBL" id="PDJQ01000001">
    <property type="protein sequence ID" value="PFG73895.1"/>
    <property type="molecule type" value="Genomic_DNA"/>
</dbReference>
<keyword evidence="2" id="KW-1185">Reference proteome</keyword>
<evidence type="ECO:0000313" key="1">
    <source>
        <dbReference type="EMBL" id="PFG73895.1"/>
    </source>
</evidence>
<comment type="caution">
    <text evidence="1">The sequence shown here is derived from an EMBL/GenBank/DDBJ whole genome shotgun (WGS) entry which is preliminary data.</text>
</comment>
<dbReference type="PIRSF" id="PIRSF029129">
    <property type="entry name" value="DUF1786_pyruvate_format-lyase"/>
    <property type="match status" value="1"/>
</dbReference>
<accession>A0A2A9HFV5</accession>
<dbReference type="Pfam" id="PF08735">
    <property type="entry name" value="DUF1786"/>
    <property type="match status" value="1"/>
</dbReference>
<dbReference type="RefSeq" id="WP_165772528.1">
    <property type="nucleotide sequence ID" value="NZ_PDJQ01000001.1"/>
</dbReference>
<evidence type="ECO:0000313" key="2">
    <source>
        <dbReference type="Proteomes" id="UP000223071"/>
    </source>
</evidence>
<dbReference type="Proteomes" id="UP000223071">
    <property type="component" value="Unassembled WGS sequence"/>
</dbReference>
<organism evidence="1 2">
    <name type="scientific">Tepidiforma thermophila (strain KCTC 52669 / CGMCC 1.13589 / G233)</name>
    <dbReference type="NCBI Taxonomy" id="2761530"/>
    <lineage>
        <taxon>Bacteria</taxon>
        <taxon>Bacillati</taxon>
        <taxon>Chloroflexota</taxon>
        <taxon>Tepidiformia</taxon>
        <taxon>Tepidiformales</taxon>
        <taxon>Tepidiformaceae</taxon>
        <taxon>Tepidiforma</taxon>
    </lineage>
</organism>
<proteinExistence type="predicted"/>
<protein>
    <submittedName>
        <fullName evidence="1">Uncharacterized protein (DUF1786 family)</fullName>
    </submittedName>
</protein>
<dbReference type="InterPro" id="IPR014846">
    <property type="entry name" value="DUF1786_pyruvate_format-lyase"/>
</dbReference>
<sequence length="367" mass="39058">MRILAVDVGTGTQDILLFDSSGPIENSPKMVLPSPTAIAAARIRRATRDRRPLLITGTIAGGGPCAWALEDHLRAGLPAFATPDAARTFDDDLDRVRQLGVTIVSDDEAARLDAERVTLRDLDLDAIRTALAAFEVPGDFDGIAVGCLDHGEAPPGTSDRIFRFDHLARTVRARNDLLAFATAPDALPPYLTRARATVDAAAREAPAAFMDTGPAAALGALHDERVAAAGECLVLNLGNMHLLGFHLRGRTIASLFEHHTGEVTDQQVEAFTRRLASGDLTNDEVFTTKGHGALHVDRTIVRPGLPQVVAVTGPQRGRLAGSSLRPLFAAPFGDMMIGGCFGLLRAFAEVHPWAREAVESRLGPLAA</sequence>
<reference evidence="1 2" key="1">
    <citation type="submission" date="2017-09" db="EMBL/GenBank/DDBJ databases">
        <title>Sequencing the genomes of two abundant thermophiles in Great Basin hot springs: Thermocrinis jamiesonii and novel Chloroflexi Thermoflexus hugenholtzii.</title>
        <authorList>
            <person name="Hedlund B."/>
        </authorList>
    </citation>
    <scope>NUCLEOTIDE SEQUENCE [LARGE SCALE GENOMIC DNA]</scope>
    <source>
        <strain evidence="1 2">G233</strain>
    </source>
</reference>
<dbReference type="AlphaFoldDB" id="A0A2A9HFV5"/>
<name>A0A2A9HFV5_TEPT2</name>